<dbReference type="GO" id="GO:0000145">
    <property type="term" value="C:exocyst"/>
    <property type="evidence" value="ECO:0007669"/>
    <property type="project" value="InterPro"/>
</dbReference>
<organism evidence="6 7">
    <name type="scientific">Canavalia gladiata</name>
    <name type="common">Sword bean</name>
    <name type="synonym">Dolichos gladiatus</name>
    <dbReference type="NCBI Taxonomy" id="3824"/>
    <lineage>
        <taxon>Eukaryota</taxon>
        <taxon>Viridiplantae</taxon>
        <taxon>Streptophyta</taxon>
        <taxon>Embryophyta</taxon>
        <taxon>Tracheophyta</taxon>
        <taxon>Spermatophyta</taxon>
        <taxon>Magnoliopsida</taxon>
        <taxon>eudicotyledons</taxon>
        <taxon>Gunneridae</taxon>
        <taxon>Pentapetalae</taxon>
        <taxon>rosids</taxon>
        <taxon>fabids</taxon>
        <taxon>Fabales</taxon>
        <taxon>Fabaceae</taxon>
        <taxon>Papilionoideae</taxon>
        <taxon>50 kb inversion clade</taxon>
        <taxon>NPAAA clade</taxon>
        <taxon>indigoferoid/millettioid clade</taxon>
        <taxon>Phaseoleae</taxon>
        <taxon>Canavalia</taxon>
    </lineage>
</organism>
<feature type="transmembrane region" description="Helical" evidence="4">
    <location>
        <begin position="134"/>
        <end position="167"/>
    </location>
</feature>
<dbReference type="PANTHER" id="PTHR12542:SF96">
    <property type="entry name" value="EXOCYST COMPLEX COMPONENT EXO70B1"/>
    <property type="match status" value="1"/>
</dbReference>
<gene>
    <name evidence="6" type="ORF">VNO77_32006</name>
</gene>
<keyword evidence="4" id="KW-1133">Transmembrane helix</keyword>
<dbReference type="GO" id="GO:0005546">
    <property type="term" value="F:phosphatidylinositol-4,5-bisphosphate binding"/>
    <property type="evidence" value="ECO:0007669"/>
    <property type="project" value="InterPro"/>
</dbReference>
<sequence>MLIQLPRWLRQAELWRFVGFGSTIVGLSSYALSSSFTHLFGEWNLLNTILYSIFSLITAVTTLFAKVWRRSTSRLLFKAHMAVLVLTATSAYSFFYGKAVNGKPDAYILISCAAFSIMSLSLSRQTQCGFEIDLLYFFLGCLIVQLMQINSFLVTVGGSFSYCLIILRSSLDAPLENGYTGLQLQDQVVIQVDSLQANTNSGLQDQPRVPIQLDSNSRQASTDSSLIMSKFVACIEALKKKNRNLIRVLFTHLKDKDQSPMIKDALPPRIINNLHETVKLMMAAGFEEECCHVYISCRREFLEECVWKLGLRKLSIEDIDVHMRLSIEFRIRRWIKASNATLGILFPNERRLCDRVFEGFSSAADRSFTEVCREVTNHLLNFANAFPIPCHSPNLLCSNLKVLETLHDLIQRFESIFCDRYSVSLRNEAIAICKRLGEAIRGFFGELENLICHDPKAAAPSGGLHPVTRCVMNYLRAASRSRHTLEHVFELYQHRLKEYPKLDDDREPSSSSLSEQMDRIMELLESNLEAKPKIYKHPALRYVFLMNNSRYIVQKAEDSELRTLLGNDWIRRHIAKVRRYRIWYQRSAWKKVLCLLKQDDNLSWGLTDAEKSMKEKLKLFNMNFEEIYRVQSSWFVLDEQLREEIRISLENILVPAYENFISRFRSVLGNHADDYIKYGMEDIGTMLKDLFLGTKGSTGSRKRW</sequence>
<feature type="transmembrane region" description="Helical" evidence="4">
    <location>
        <begin position="106"/>
        <end position="122"/>
    </location>
</feature>
<feature type="domain" description="Exocyst complex subunit Exo70 C-terminal" evidence="5">
    <location>
        <begin position="333"/>
        <end position="689"/>
    </location>
</feature>
<reference evidence="6 7" key="1">
    <citation type="submission" date="2024-01" db="EMBL/GenBank/DDBJ databases">
        <title>The genomes of 5 underutilized Papilionoideae crops provide insights into root nodulation and disease resistanc.</title>
        <authorList>
            <person name="Jiang F."/>
        </authorList>
    </citation>
    <scope>NUCLEOTIDE SEQUENCE [LARGE SCALE GENOMIC DNA]</scope>
    <source>
        <strain evidence="6">LVBAO_FW01</strain>
        <tissue evidence="6">Leaves</tissue>
    </source>
</reference>
<keyword evidence="4" id="KW-0472">Membrane</keyword>
<keyword evidence="4" id="KW-0812">Transmembrane</keyword>
<dbReference type="EMBL" id="JAYMYQ010000007">
    <property type="protein sequence ID" value="KAK7321395.1"/>
    <property type="molecule type" value="Genomic_DNA"/>
</dbReference>
<feature type="transmembrane region" description="Helical" evidence="4">
    <location>
        <begin position="45"/>
        <end position="68"/>
    </location>
</feature>
<evidence type="ECO:0000256" key="2">
    <source>
        <dbReference type="ARBA" id="ARBA00022448"/>
    </source>
</evidence>
<name>A0AAN9Q208_CANGL</name>
<dbReference type="Proteomes" id="UP001367508">
    <property type="component" value="Unassembled WGS sequence"/>
</dbReference>
<evidence type="ECO:0000313" key="7">
    <source>
        <dbReference type="Proteomes" id="UP001367508"/>
    </source>
</evidence>
<dbReference type="Pfam" id="PF03081">
    <property type="entry name" value="Exo70_C"/>
    <property type="match status" value="1"/>
</dbReference>
<feature type="transmembrane region" description="Helical" evidence="4">
    <location>
        <begin position="14"/>
        <end position="33"/>
    </location>
</feature>
<protein>
    <recommendedName>
        <fullName evidence="3">Exocyst subunit Exo70 family protein</fullName>
    </recommendedName>
</protein>
<dbReference type="InterPro" id="IPR004140">
    <property type="entry name" value="Exo70"/>
</dbReference>
<evidence type="ECO:0000256" key="4">
    <source>
        <dbReference type="SAM" id="Phobius"/>
    </source>
</evidence>
<keyword evidence="7" id="KW-1185">Reference proteome</keyword>
<dbReference type="GO" id="GO:0006887">
    <property type="term" value="P:exocytosis"/>
    <property type="evidence" value="ECO:0007669"/>
    <property type="project" value="UniProtKB-KW"/>
</dbReference>
<dbReference type="Gene3D" id="1.20.1280.170">
    <property type="entry name" value="Exocyst complex component Exo70"/>
    <property type="match status" value="1"/>
</dbReference>
<keyword evidence="3" id="KW-0653">Protein transport</keyword>
<dbReference type="PANTHER" id="PTHR12542">
    <property type="entry name" value="EXOCYST COMPLEX PROTEIN EXO70"/>
    <property type="match status" value="1"/>
</dbReference>
<evidence type="ECO:0000259" key="5">
    <source>
        <dbReference type="Pfam" id="PF03081"/>
    </source>
</evidence>
<keyword evidence="3" id="KW-0268">Exocytosis</keyword>
<comment type="caution">
    <text evidence="6">The sequence shown here is derived from an EMBL/GenBank/DDBJ whole genome shotgun (WGS) entry which is preliminary data.</text>
</comment>
<feature type="transmembrane region" description="Helical" evidence="4">
    <location>
        <begin position="75"/>
        <end position="94"/>
    </location>
</feature>
<dbReference type="InterPro" id="IPR046364">
    <property type="entry name" value="Exo70_C"/>
</dbReference>
<comment type="function">
    <text evidence="3">Component of the exocyst complex.</text>
</comment>
<evidence type="ECO:0000256" key="1">
    <source>
        <dbReference type="ARBA" id="ARBA00006756"/>
    </source>
</evidence>
<dbReference type="GO" id="GO:0015031">
    <property type="term" value="P:protein transport"/>
    <property type="evidence" value="ECO:0007669"/>
    <property type="project" value="UniProtKB-KW"/>
</dbReference>
<dbReference type="InterPro" id="IPR016159">
    <property type="entry name" value="Cullin_repeat-like_dom_sf"/>
</dbReference>
<accession>A0AAN9Q208</accession>
<evidence type="ECO:0000313" key="6">
    <source>
        <dbReference type="EMBL" id="KAK7321395.1"/>
    </source>
</evidence>
<proteinExistence type="inferred from homology"/>
<keyword evidence="2 3" id="KW-0813">Transport</keyword>
<comment type="similarity">
    <text evidence="1 3">Belongs to the EXO70 family.</text>
</comment>
<evidence type="ECO:0000256" key="3">
    <source>
        <dbReference type="RuleBase" id="RU365026"/>
    </source>
</evidence>
<dbReference type="SUPFAM" id="SSF74788">
    <property type="entry name" value="Cullin repeat-like"/>
    <property type="match status" value="1"/>
</dbReference>
<dbReference type="AlphaFoldDB" id="A0AAN9Q208"/>